<feature type="compositionally biased region" description="Pro residues" evidence="1">
    <location>
        <begin position="60"/>
        <end position="75"/>
    </location>
</feature>
<gene>
    <name evidence="2" type="ORF">DFI_03445</name>
</gene>
<dbReference type="Proteomes" id="UP000259030">
    <property type="component" value="Chromosome"/>
</dbReference>
<dbReference type="AlphaFoldDB" id="A0A221SU62"/>
<evidence type="ECO:0000313" key="2">
    <source>
        <dbReference type="EMBL" id="ASN80192.1"/>
    </source>
</evidence>
<feature type="region of interest" description="Disordered" evidence="1">
    <location>
        <begin position="1"/>
        <end position="75"/>
    </location>
</feature>
<dbReference type="KEGG" id="dfc:DFI_03445"/>
<proteinExistence type="predicted"/>
<reference evidence="2 3" key="1">
    <citation type="submission" date="2017-05" db="EMBL/GenBank/DDBJ databases">
        <title>The complete genome sequence of Deinococcus ficus isolated from the rhizosphere of the Ficus religiosa L. in Taiwan.</title>
        <authorList>
            <person name="Wu K.-M."/>
            <person name="Liao T.-L."/>
            <person name="Liu Y.-M."/>
            <person name="Young C.-C."/>
            <person name="Tsai S.-F."/>
        </authorList>
    </citation>
    <scope>NUCLEOTIDE SEQUENCE [LARGE SCALE GENOMIC DNA]</scope>
    <source>
        <strain evidence="2 3">CC-FR2-10</strain>
    </source>
</reference>
<sequence length="75" mass="7382">MTSQVTGLQPQRHHRSRAAPQDTSSGCPGRAPRHNAACPAAQGGPGTQEGGVSGGAGSPAAPPCPAPRPRPGRAP</sequence>
<name>A0A221SU62_9DEIO</name>
<evidence type="ECO:0000313" key="3">
    <source>
        <dbReference type="Proteomes" id="UP000259030"/>
    </source>
</evidence>
<feature type="compositionally biased region" description="Gly residues" evidence="1">
    <location>
        <begin position="43"/>
        <end position="57"/>
    </location>
</feature>
<keyword evidence="3" id="KW-1185">Reference proteome</keyword>
<dbReference type="EMBL" id="CP021081">
    <property type="protein sequence ID" value="ASN80192.1"/>
    <property type="molecule type" value="Genomic_DNA"/>
</dbReference>
<organism evidence="2 3">
    <name type="scientific">Deinococcus ficus</name>
    <dbReference type="NCBI Taxonomy" id="317577"/>
    <lineage>
        <taxon>Bacteria</taxon>
        <taxon>Thermotogati</taxon>
        <taxon>Deinococcota</taxon>
        <taxon>Deinococci</taxon>
        <taxon>Deinococcales</taxon>
        <taxon>Deinococcaceae</taxon>
        <taxon>Deinococcus</taxon>
    </lineage>
</organism>
<protein>
    <submittedName>
        <fullName evidence="2">Uncharacterized protein</fullName>
    </submittedName>
</protein>
<accession>A0A221SU62</accession>
<evidence type="ECO:0000256" key="1">
    <source>
        <dbReference type="SAM" id="MobiDB-lite"/>
    </source>
</evidence>